<name>A0A3R8T512_9BURK</name>
<reference evidence="3 4" key="1">
    <citation type="submission" date="2018-12" db="EMBL/GenBank/DDBJ databases">
        <title>The whole draft genome of Aquabacterium sp. SJQ9.</title>
        <authorList>
            <person name="Sun L."/>
            <person name="Gao X."/>
            <person name="Chen W."/>
            <person name="Huang K."/>
        </authorList>
    </citation>
    <scope>NUCLEOTIDE SEQUENCE [LARGE SCALE GENOMIC DNA]</scope>
    <source>
        <strain evidence="3 4">SJQ9</strain>
    </source>
</reference>
<feature type="signal peptide" evidence="1">
    <location>
        <begin position="1"/>
        <end position="25"/>
    </location>
</feature>
<feature type="domain" description="Ice-binding protein C-terminal" evidence="2">
    <location>
        <begin position="230"/>
        <end position="256"/>
    </location>
</feature>
<dbReference type="Pfam" id="PF07589">
    <property type="entry name" value="PEP-CTERM"/>
    <property type="match status" value="1"/>
</dbReference>
<dbReference type="InterPro" id="IPR013424">
    <property type="entry name" value="Ice-binding_C"/>
</dbReference>
<gene>
    <name evidence="3" type="ORF">EIP75_10335</name>
</gene>
<evidence type="ECO:0000313" key="3">
    <source>
        <dbReference type="EMBL" id="RRS04287.1"/>
    </source>
</evidence>
<keyword evidence="1" id="KW-0732">Signal</keyword>
<accession>A0A3R8T512</accession>
<proteinExistence type="predicted"/>
<protein>
    <submittedName>
        <fullName evidence="3">PEP-CTERM sorting domain-containing protein</fullName>
    </submittedName>
</protein>
<dbReference type="Proteomes" id="UP000269265">
    <property type="component" value="Unassembled WGS sequence"/>
</dbReference>
<feature type="chain" id="PRO_5018646669" evidence="1">
    <location>
        <begin position="26"/>
        <end position="261"/>
    </location>
</feature>
<evidence type="ECO:0000259" key="2">
    <source>
        <dbReference type="Pfam" id="PF07589"/>
    </source>
</evidence>
<organism evidence="3 4">
    <name type="scientific">Aquabacterium soli</name>
    <dbReference type="NCBI Taxonomy" id="2493092"/>
    <lineage>
        <taxon>Bacteria</taxon>
        <taxon>Pseudomonadati</taxon>
        <taxon>Pseudomonadota</taxon>
        <taxon>Betaproteobacteria</taxon>
        <taxon>Burkholderiales</taxon>
        <taxon>Aquabacterium</taxon>
    </lineage>
</organism>
<sequence>MVLRKFTAATLAAVATSFVSLSALAAPVTYNYSTLHGGLLQASSNAAVLTALGGPAVTVSGSFIYDAETPFTTYTQNIGYEAGRAVYSGAVSQLSGTVNSTVGGLSFIDNGTGVATVGNEVPSLGRDSFSLNADPTPRLGENTTPAEYAHQLAGFNVGDYTLHNVRLYWVEGYFAAPDFLSNNDLMPTPPTFYGVVALDFILTADPTNTANSPYYSRTVYFGGLTASVAAVPEPGTTALALAGLAGVALAIRSHRRQAPQA</sequence>
<evidence type="ECO:0000256" key="1">
    <source>
        <dbReference type="SAM" id="SignalP"/>
    </source>
</evidence>
<comment type="caution">
    <text evidence="3">The sequence shown here is derived from an EMBL/GenBank/DDBJ whole genome shotgun (WGS) entry which is preliminary data.</text>
</comment>
<dbReference type="EMBL" id="RSED01000007">
    <property type="protein sequence ID" value="RRS04287.1"/>
    <property type="molecule type" value="Genomic_DNA"/>
</dbReference>
<dbReference type="OrthoDB" id="8546032at2"/>
<dbReference type="RefSeq" id="WP_125243194.1">
    <property type="nucleotide sequence ID" value="NZ_RSED01000007.1"/>
</dbReference>
<keyword evidence="4" id="KW-1185">Reference proteome</keyword>
<dbReference type="AlphaFoldDB" id="A0A3R8T512"/>
<evidence type="ECO:0000313" key="4">
    <source>
        <dbReference type="Proteomes" id="UP000269265"/>
    </source>
</evidence>